<dbReference type="EMBL" id="WMJZ01000057">
    <property type="protein sequence ID" value="MTH48766.1"/>
    <property type="molecule type" value="Genomic_DNA"/>
</dbReference>
<reference evidence="2 3" key="1">
    <citation type="submission" date="2019-11" db="EMBL/GenBank/DDBJ databases">
        <title>Escherichia alba sp. nov. isolated from the gut of plastic-eating superworms Zophobas atratus.</title>
        <authorList>
            <person name="Yang Y."/>
        </authorList>
    </citation>
    <scope>NUCLEOTIDE SEQUENCE [LARGE SCALE GENOMIC DNA]</scope>
    <source>
        <strain evidence="3">BIT-B35</strain>
    </source>
</reference>
<gene>
    <name evidence="2" type="primary">fliZ</name>
    <name evidence="2" type="ORF">GJV78_21495</name>
</gene>
<dbReference type="OrthoDB" id="6503944at2"/>
<name>A0A6L6ITR2_9ENTR</name>
<dbReference type="NCBIfam" id="TIGR03823">
    <property type="entry name" value="FliZ"/>
    <property type="match status" value="1"/>
</dbReference>
<keyword evidence="2" id="KW-0966">Cell projection</keyword>
<comment type="caution">
    <text evidence="2">The sequence shown here is derived from an EMBL/GenBank/DDBJ whole genome shotgun (WGS) entry which is preliminary data.</text>
</comment>
<proteinExistence type="predicted"/>
<dbReference type="Proteomes" id="UP000477739">
    <property type="component" value="Unassembled WGS sequence"/>
</dbReference>
<keyword evidence="2" id="KW-0969">Cilium</keyword>
<evidence type="ECO:0000313" key="3">
    <source>
        <dbReference type="Proteomes" id="UP000477739"/>
    </source>
</evidence>
<keyword evidence="3" id="KW-1185">Reference proteome</keyword>
<organism evidence="2 3">
    <name type="scientific">Intestinirhabdus alba</name>
    <dbReference type="NCBI Taxonomy" id="2899544"/>
    <lineage>
        <taxon>Bacteria</taxon>
        <taxon>Pseudomonadati</taxon>
        <taxon>Pseudomonadota</taxon>
        <taxon>Gammaproteobacteria</taxon>
        <taxon>Enterobacterales</taxon>
        <taxon>Enterobacteriaceae</taxon>
        <taxon>Intestinirhabdus</taxon>
    </lineage>
</organism>
<feature type="domain" description="Integrase SAM-like N-terminal" evidence="1">
    <location>
        <begin position="90"/>
        <end position="164"/>
    </location>
</feature>
<protein>
    <submittedName>
        <fullName evidence="2">Flagella biosynthesis regulatory protein FliZ</fullName>
    </submittedName>
</protein>
<evidence type="ECO:0000259" key="1">
    <source>
        <dbReference type="Pfam" id="PF02899"/>
    </source>
</evidence>
<dbReference type="Pfam" id="PF02899">
    <property type="entry name" value="Phage_int_SAM_1"/>
    <property type="match status" value="1"/>
</dbReference>
<dbReference type="GO" id="GO:0015074">
    <property type="term" value="P:DNA integration"/>
    <property type="evidence" value="ECO:0007669"/>
    <property type="project" value="InterPro"/>
</dbReference>
<evidence type="ECO:0000313" key="2">
    <source>
        <dbReference type="EMBL" id="MTH48766.1"/>
    </source>
</evidence>
<dbReference type="AlphaFoldDB" id="A0A6L6ITR2"/>
<sequence length="184" mass="21741">MLVQQSKKRPLSRYLKDFKHSHTHCAHCRKLLDRITLVRQGKIVNKLEIARLDMLLDEAAWRVEQKEWAALCRFCGDLHCKQQSDYFDIIGFKQYLFEQTEMSPGTVREYVVRLRRLSNHLSEQNISRDLLQDGFLDENLAPWLPDTSTNNYRIALRKYEQYKANAHHPGLMQKSSPVMTSDIY</sequence>
<dbReference type="InterPro" id="IPR004107">
    <property type="entry name" value="Integrase_SAM-like_N"/>
</dbReference>
<dbReference type="RefSeq" id="WP_155110154.1">
    <property type="nucleotide sequence ID" value="NZ_WMJZ01000057.1"/>
</dbReference>
<accession>A0A6L6ITR2</accession>
<dbReference type="GO" id="GO:0003677">
    <property type="term" value="F:DNA binding"/>
    <property type="evidence" value="ECO:0007669"/>
    <property type="project" value="InterPro"/>
</dbReference>
<dbReference type="InterPro" id="IPR022523">
    <property type="entry name" value="Flagellar_regulator_FliZ"/>
</dbReference>
<keyword evidence="2" id="KW-0282">Flagellum</keyword>